<evidence type="ECO:0000313" key="3">
    <source>
        <dbReference type="Proteomes" id="UP000231553"/>
    </source>
</evidence>
<dbReference type="Gene3D" id="3.30.720.120">
    <property type="match status" value="1"/>
</dbReference>
<accession>A0A2M8J162</accession>
<dbReference type="PANTHER" id="PTHR34109">
    <property type="entry name" value="BNAUNNG04460D PROTEIN-RELATED"/>
    <property type="match status" value="1"/>
</dbReference>
<dbReference type="AlphaFoldDB" id="A0A2M8J162"/>
<dbReference type="InterPro" id="IPR037523">
    <property type="entry name" value="VOC_core"/>
</dbReference>
<organism evidence="2 3">
    <name type="scientific">Pseudooceanicola lipolyticus</name>
    <dbReference type="NCBI Taxonomy" id="2029104"/>
    <lineage>
        <taxon>Bacteria</taxon>
        <taxon>Pseudomonadati</taxon>
        <taxon>Pseudomonadota</taxon>
        <taxon>Alphaproteobacteria</taxon>
        <taxon>Rhodobacterales</taxon>
        <taxon>Paracoccaceae</taxon>
        <taxon>Pseudooceanicola</taxon>
    </lineage>
</organism>
<dbReference type="RefSeq" id="WP_100162653.1">
    <property type="nucleotide sequence ID" value="NZ_PGTB01000039.1"/>
</dbReference>
<proteinExistence type="predicted"/>
<name>A0A2M8J162_9RHOB</name>
<dbReference type="Gene3D" id="3.30.720.110">
    <property type="match status" value="1"/>
</dbReference>
<evidence type="ECO:0000259" key="1">
    <source>
        <dbReference type="PROSITE" id="PS51819"/>
    </source>
</evidence>
<dbReference type="PROSITE" id="PS51819">
    <property type="entry name" value="VOC"/>
    <property type="match status" value="1"/>
</dbReference>
<dbReference type="EMBL" id="PGTB01000039">
    <property type="protein sequence ID" value="PJE36519.1"/>
    <property type="molecule type" value="Genomic_DNA"/>
</dbReference>
<dbReference type="PANTHER" id="PTHR34109:SF1">
    <property type="entry name" value="VOC DOMAIN-CONTAINING PROTEIN"/>
    <property type="match status" value="1"/>
</dbReference>
<comment type="caution">
    <text evidence="2">The sequence shown here is derived from an EMBL/GenBank/DDBJ whole genome shotgun (WGS) entry which is preliminary data.</text>
</comment>
<reference evidence="2 3" key="1">
    <citation type="journal article" date="2018" name="Int. J. Syst. Evol. Microbiol.">
        <title>Pseudooceanicola lipolyticus sp. nov., a marine alphaproteobacterium, reclassification of Oceanicola flagellatus as Pseudooceanicola flagellatus comb. nov. and emended description of the genus Pseudooceanicola.</title>
        <authorList>
            <person name="Huang M.-M."/>
            <person name="Guo L.-L."/>
            <person name="Wu Y.-H."/>
            <person name="Lai Q.-L."/>
            <person name="Shao Z.-Z."/>
            <person name="Wang C.-S."/>
            <person name="Wu M."/>
            <person name="Xu X.-W."/>
        </authorList>
    </citation>
    <scope>NUCLEOTIDE SEQUENCE [LARGE SCALE GENOMIC DNA]</scope>
    <source>
        <strain evidence="2 3">157</strain>
    </source>
</reference>
<dbReference type="SUPFAM" id="SSF54593">
    <property type="entry name" value="Glyoxalase/Bleomycin resistance protein/Dihydroxybiphenyl dioxygenase"/>
    <property type="match status" value="1"/>
</dbReference>
<dbReference type="InterPro" id="IPR029068">
    <property type="entry name" value="Glyas_Bleomycin-R_OHBP_Dase"/>
</dbReference>
<keyword evidence="3" id="KW-1185">Reference proteome</keyword>
<feature type="domain" description="VOC" evidence="1">
    <location>
        <begin position="4"/>
        <end position="130"/>
    </location>
</feature>
<dbReference type="OrthoDB" id="9795306at2"/>
<protein>
    <submittedName>
        <fullName evidence="2">Glyxoylase</fullName>
    </submittedName>
</protein>
<sequence length="149" mass="16283">MTTGFETVTPYLCVRDAAAALEFYRAVFGAEELFRLTDPGDGRIGHAEFRIGESVLFLADEYPDFGALGPDTLGGSPVALHLQVSDCDKVLAAAEAAGALVLRRPADQSFGERLGQVQDPWGHRWFIAQKIEEVAPTEMQRRWEAETGA</sequence>
<dbReference type="Proteomes" id="UP000231553">
    <property type="component" value="Unassembled WGS sequence"/>
</dbReference>
<evidence type="ECO:0000313" key="2">
    <source>
        <dbReference type="EMBL" id="PJE36519.1"/>
    </source>
</evidence>
<dbReference type="CDD" id="cd07246">
    <property type="entry name" value="VOC_like"/>
    <property type="match status" value="1"/>
</dbReference>
<dbReference type="InterPro" id="IPR004360">
    <property type="entry name" value="Glyas_Fos-R_dOase_dom"/>
</dbReference>
<dbReference type="Pfam" id="PF00903">
    <property type="entry name" value="Glyoxalase"/>
    <property type="match status" value="1"/>
</dbReference>
<gene>
    <name evidence="2" type="ORF">CVM52_11550</name>
</gene>